<dbReference type="InterPro" id="IPR057574">
    <property type="entry name" value="nSTAND_NTPase5_dom"/>
</dbReference>
<feature type="domain" description="Novel STAND NTPase 5" evidence="1">
    <location>
        <begin position="311"/>
        <end position="449"/>
    </location>
</feature>
<proteinExistence type="predicted"/>
<dbReference type="EMBL" id="CP158373">
    <property type="protein sequence ID" value="XBY61604.1"/>
    <property type="molecule type" value="Genomic_DNA"/>
</dbReference>
<dbReference type="AlphaFoldDB" id="A0AAU7XUG4"/>
<reference evidence="2" key="1">
    <citation type="submission" date="2023-08" db="EMBL/GenBank/DDBJ databases">
        <title>Increased levels of nutrients transform a symbiont into a lethal pathobiont.</title>
        <authorList>
            <person name="Lachnit T."/>
            <person name="Ulrich L."/>
            <person name="Willmer F.M."/>
            <person name="Hasenbein T."/>
            <person name="Steiner L.X."/>
            <person name="Wolters M."/>
            <person name="Herbst E.M."/>
            <person name="Deines P."/>
        </authorList>
    </citation>
    <scope>NUCLEOTIDE SEQUENCE</scope>
    <source>
        <strain evidence="2">T3</strain>
    </source>
</reference>
<evidence type="ECO:0000313" key="2">
    <source>
        <dbReference type="EMBL" id="XBY61604.1"/>
    </source>
</evidence>
<dbReference type="RefSeq" id="WP_350446240.1">
    <property type="nucleotide sequence ID" value="NZ_CP158373.1"/>
</dbReference>
<gene>
    <name evidence="2" type="ORF">ABS648_16700</name>
</gene>
<sequence length="817" mass="93495">MEIIEKYGIAEEDAKLLLEALHNKAINLLLGAGASYGAIGGDGIELKGGADLAQELNTKFNLGLEPPDSTNLPLVYGDLESTPLSKIATNEFFQARYNKCKPTWQKTLGKLPWKRIWTLNIDDTLDSCVEKSISEIYLWCDDYKPRALKQNGTQIIYLHGKASQLKENPNCLIFSLREYLSRNENIPGWHFSFKNEWIQKPFIVCGARLQEEFDLEVVLSFGNQSRVRGGCPSLIVLRSFAPGQAERYRKRGLIPVKADGDQFFSSLDRDYTEWKKSIPSSTPLLDMAKIEILSKFRELKPEQTLLRRTLDFYSSAETKWEHITQNLDFPFFQTVKSAEWLATETESKIKVTLVHGGTVSGKSAATLRIAAELLKNGHEAWLFRAEERFDENTIAEYSKHKKSVIIFDDCADFSSSIKGLITKSIAEKSKLKIIASCDTHRLRAVKADLSEVNFNEVNLEPISREDFLGLFNKRSEKGRLGRLSKTSESEAWKDFKRKYSGHLLEWLENLENAHSFKDAIASIFRDPDFKSKNIMKLIVATACCHRFGYSLPYMLADEFSPNIDLESIFDENSQLHDIGYLDDRGARLRSTAFSKFVWNEVPSDLKYKISLSTVKSLAPVVVPQSIANRTAPYLVVRALMDHEVIKSDFGKLADQWYSELEKIFGWNARFWEQRALLASDENRDSEAYSYAKKAVSILERDSFPHTTLGKVCVKIGIARKDEVGVDRFWEGVEELRKSRELSIEKNLEWEHPYTTFFSYTLKAIQEPHFEKELEKLSSTWKEWMQAARNSQTLAFDSEGRSTLERFQRQWLLSAVSS</sequence>
<protein>
    <recommendedName>
        <fullName evidence="1">Novel STAND NTPase 5 domain-containing protein</fullName>
    </recommendedName>
</protein>
<name>A0AAU7XUG4_9PSED</name>
<accession>A0AAU7XUG4</accession>
<organism evidence="2">
    <name type="scientific">Pseudomonas solani</name>
    <dbReference type="NCBI Taxonomy" id="2731552"/>
    <lineage>
        <taxon>Bacteria</taxon>
        <taxon>Pseudomonadati</taxon>
        <taxon>Pseudomonadota</taxon>
        <taxon>Gammaproteobacteria</taxon>
        <taxon>Pseudomonadales</taxon>
        <taxon>Pseudomonadaceae</taxon>
        <taxon>Pseudomonas</taxon>
    </lineage>
</organism>
<evidence type="ECO:0000259" key="1">
    <source>
        <dbReference type="Pfam" id="PF25199"/>
    </source>
</evidence>
<dbReference type="Pfam" id="PF25199">
    <property type="entry name" value="nSTAND_NTPase5"/>
    <property type="match status" value="1"/>
</dbReference>